<dbReference type="SMART" id="SM00692">
    <property type="entry name" value="DM3"/>
    <property type="match status" value="1"/>
</dbReference>
<accession>A0AAV7J777</accession>
<evidence type="ECO:0000256" key="2">
    <source>
        <dbReference type="ARBA" id="ARBA00022771"/>
    </source>
</evidence>
<keyword evidence="3" id="KW-0862">Zinc</keyword>
<evidence type="ECO:0000313" key="9">
    <source>
        <dbReference type="Proteomes" id="UP000826195"/>
    </source>
</evidence>
<dbReference type="InterPro" id="IPR006612">
    <property type="entry name" value="THAP_Znf"/>
</dbReference>
<dbReference type="SMART" id="SM00980">
    <property type="entry name" value="THAP"/>
    <property type="match status" value="1"/>
</dbReference>
<evidence type="ECO:0000256" key="5">
    <source>
        <dbReference type="PROSITE-ProRule" id="PRU00309"/>
    </source>
</evidence>
<dbReference type="SUPFAM" id="SSF57716">
    <property type="entry name" value="Glucocorticoid receptor-like (DNA-binding domain)"/>
    <property type="match status" value="1"/>
</dbReference>
<organism evidence="8 9">
    <name type="scientific">Cotesia glomerata</name>
    <name type="common">Lepidopteran parasitic wasp</name>
    <name type="synonym">Apanteles glomeratus</name>
    <dbReference type="NCBI Taxonomy" id="32391"/>
    <lineage>
        <taxon>Eukaryota</taxon>
        <taxon>Metazoa</taxon>
        <taxon>Ecdysozoa</taxon>
        <taxon>Arthropoda</taxon>
        <taxon>Hexapoda</taxon>
        <taxon>Insecta</taxon>
        <taxon>Pterygota</taxon>
        <taxon>Neoptera</taxon>
        <taxon>Endopterygota</taxon>
        <taxon>Hymenoptera</taxon>
        <taxon>Apocrita</taxon>
        <taxon>Ichneumonoidea</taxon>
        <taxon>Braconidae</taxon>
        <taxon>Microgastrinae</taxon>
        <taxon>Cotesia</taxon>
    </lineage>
</organism>
<sequence length="294" mass="33817">MVVYCRVKICKHKSKDKCPLHRFPKNNNNLCKEWFRLTGNEDLLHKHLEDLNNEMICSCHFTSEDYTPGIKLKLGSVPTIFFENTPPIDDEKVEKFFLTSNRLATTASVKPLVDISNPKAITHKQPQMIRIVQNVNEIEQPSGHIEQFTTVENREFTVCPMLEDVNQASQRIIHHKRKVSESGSGTSEESTGTSVSNKRYRTSAFLNGKPIKFENLCEQPDDNSNLSYVKSGKIVDFESESLQNLTQHDEYVEVTNITKIVNKFEQLCKSLEPTQLKGLSYKIDLLANYYWQKN</sequence>
<keyword evidence="1" id="KW-0479">Metal-binding</keyword>
<evidence type="ECO:0000256" key="3">
    <source>
        <dbReference type="ARBA" id="ARBA00022833"/>
    </source>
</evidence>
<dbReference type="PROSITE" id="PS50950">
    <property type="entry name" value="ZF_THAP"/>
    <property type="match status" value="1"/>
</dbReference>
<feature type="compositionally biased region" description="Low complexity" evidence="6">
    <location>
        <begin position="181"/>
        <end position="196"/>
    </location>
</feature>
<keyword evidence="4 5" id="KW-0238">DNA-binding</keyword>
<keyword evidence="9" id="KW-1185">Reference proteome</keyword>
<proteinExistence type="predicted"/>
<reference evidence="8 9" key="1">
    <citation type="journal article" date="2021" name="J. Hered.">
        <title>A chromosome-level genome assembly of the parasitoid wasp, Cotesia glomerata (Hymenoptera: Braconidae).</title>
        <authorList>
            <person name="Pinto B.J."/>
            <person name="Weis J.J."/>
            <person name="Gamble T."/>
            <person name="Ode P.J."/>
            <person name="Paul R."/>
            <person name="Zaspel J.M."/>
        </authorList>
    </citation>
    <scope>NUCLEOTIDE SEQUENCE [LARGE SCALE GENOMIC DNA]</scope>
    <source>
        <strain evidence="8">CgM1</strain>
    </source>
</reference>
<feature type="domain" description="THAP-type" evidence="7">
    <location>
        <begin position="1"/>
        <end position="81"/>
    </location>
</feature>
<dbReference type="InterPro" id="IPR038441">
    <property type="entry name" value="THAP_Znf_sf"/>
</dbReference>
<evidence type="ECO:0000259" key="7">
    <source>
        <dbReference type="PROSITE" id="PS50950"/>
    </source>
</evidence>
<evidence type="ECO:0000256" key="4">
    <source>
        <dbReference type="ARBA" id="ARBA00023125"/>
    </source>
</evidence>
<protein>
    <recommendedName>
        <fullName evidence="7">THAP-type domain-containing protein</fullName>
    </recommendedName>
</protein>
<dbReference type="Gene3D" id="6.20.210.20">
    <property type="entry name" value="THAP domain"/>
    <property type="match status" value="1"/>
</dbReference>
<dbReference type="EMBL" id="JAHXZJ010000001">
    <property type="protein sequence ID" value="KAH0568001.1"/>
    <property type="molecule type" value="Genomic_DNA"/>
</dbReference>
<evidence type="ECO:0000313" key="8">
    <source>
        <dbReference type="EMBL" id="KAH0568001.1"/>
    </source>
</evidence>
<dbReference type="GO" id="GO:0008270">
    <property type="term" value="F:zinc ion binding"/>
    <property type="evidence" value="ECO:0007669"/>
    <property type="project" value="UniProtKB-KW"/>
</dbReference>
<comment type="caution">
    <text evidence="8">The sequence shown here is derived from an EMBL/GenBank/DDBJ whole genome shotgun (WGS) entry which is preliminary data.</text>
</comment>
<feature type="region of interest" description="Disordered" evidence="6">
    <location>
        <begin position="175"/>
        <end position="196"/>
    </location>
</feature>
<dbReference type="Proteomes" id="UP000826195">
    <property type="component" value="Unassembled WGS sequence"/>
</dbReference>
<name>A0AAV7J777_COTGL</name>
<keyword evidence="2 5" id="KW-0863">Zinc-finger</keyword>
<gene>
    <name evidence="8" type="ORF">KQX54_017253</name>
</gene>
<dbReference type="AlphaFoldDB" id="A0AAV7J777"/>
<dbReference type="Pfam" id="PF05485">
    <property type="entry name" value="THAP"/>
    <property type="match status" value="1"/>
</dbReference>
<evidence type="ECO:0000256" key="1">
    <source>
        <dbReference type="ARBA" id="ARBA00022723"/>
    </source>
</evidence>
<dbReference type="GO" id="GO:0003677">
    <property type="term" value="F:DNA binding"/>
    <property type="evidence" value="ECO:0007669"/>
    <property type="project" value="UniProtKB-UniRule"/>
</dbReference>
<evidence type="ECO:0000256" key="6">
    <source>
        <dbReference type="SAM" id="MobiDB-lite"/>
    </source>
</evidence>